<dbReference type="EMBL" id="JBFTWV010000025">
    <property type="protein sequence ID" value="KAL2796600.1"/>
    <property type="molecule type" value="Genomic_DNA"/>
</dbReference>
<reference evidence="7 8" key="1">
    <citation type="submission" date="2024-07" db="EMBL/GenBank/DDBJ databases">
        <title>Section-level genome sequencing and comparative genomics of Aspergillus sections Usti and Cavernicolus.</title>
        <authorList>
            <consortium name="Lawrence Berkeley National Laboratory"/>
            <person name="Nybo J.L."/>
            <person name="Vesth T.C."/>
            <person name="Theobald S."/>
            <person name="Frisvad J.C."/>
            <person name="Larsen T.O."/>
            <person name="Kjaerboelling I."/>
            <person name="Rothschild-Mancinelli K."/>
            <person name="Lyhne E.K."/>
            <person name="Kogle M.E."/>
            <person name="Barry K."/>
            <person name="Clum A."/>
            <person name="Na H."/>
            <person name="Ledsgaard L."/>
            <person name="Lin J."/>
            <person name="Lipzen A."/>
            <person name="Kuo A."/>
            <person name="Riley R."/>
            <person name="Mondo S."/>
            <person name="Labutti K."/>
            <person name="Haridas S."/>
            <person name="Pangalinan J."/>
            <person name="Salamov A.A."/>
            <person name="Simmons B.A."/>
            <person name="Magnuson J.K."/>
            <person name="Chen J."/>
            <person name="Drula E."/>
            <person name="Henrissat B."/>
            <person name="Wiebenga A."/>
            <person name="Lubbers R.J."/>
            <person name="Gomes A.C."/>
            <person name="Makela M.R."/>
            <person name="Stajich J."/>
            <person name="Grigoriev I.V."/>
            <person name="Mortensen U.H."/>
            <person name="De Vries R.P."/>
            <person name="Baker S.E."/>
            <person name="Andersen M.R."/>
        </authorList>
    </citation>
    <scope>NUCLEOTIDE SEQUENCE [LARGE SCALE GENOMIC DNA]</scope>
    <source>
        <strain evidence="7 8">CBS 209.92</strain>
    </source>
</reference>
<feature type="transmembrane region" description="Helical" evidence="5">
    <location>
        <begin position="446"/>
        <end position="465"/>
    </location>
</feature>
<evidence type="ECO:0000256" key="4">
    <source>
        <dbReference type="ARBA" id="ARBA00023136"/>
    </source>
</evidence>
<dbReference type="InterPro" id="IPR011701">
    <property type="entry name" value="MFS"/>
</dbReference>
<proteinExistence type="predicted"/>
<feature type="transmembrane region" description="Helical" evidence="5">
    <location>
        <begin position="485"/>
        <end position="504"/>
    </location>
</feature>
<evidence type="ECO:0000313" key="8">
    <source>
        <dbReference type="Proteomes" id="UP001610563"/>
    </source>
</evidence>
<evidence type="ECO:0000313" key="7">
    <source>
        <dbReference type="EMBL" id="KAL2796600.1"/>
    </source>
</evidence>
<feature type="transmembrane region" description="Helical" evidence="5">
    <location>
        <begin position="150"/>
        <end position="171"/>
    </location>
</feature>
<dbReference type="Gene3D" id="1.20.1250.20">
    <property type="entry name" value="MFS general substrate transporter like domains"/>
    <property type="match status" value="1"/>
</dbReference>
<feature type="domain" description="Major facilitator superfamily (MFS) profile" evidence="6">
    <location>
        <begin position="55"/>
        <end position="509"/>
    </location>
</feature>
<feature type="transmembrane region" description="Helical" evidence="5">
    <location>
        <begin position="178"/>
        <end position="202"/>
    </location>
</feature>
<dbReference type="InterPro" id="IPR020846">
    <property type="entry name" value="MFS_dom"/>
</dbReference>
<accession>A0ABR4GC39</accession>
<sequence>MTVENLRRAFRAPSKSACRSNMPEIPQEESPSARIERLGRERPSAFSSLWSELFCVFGIIMSQFLTEFFVSGFTVILPPLAEELQISQDSQVWPATAFSLVISSTLLIFGRLGDIWGGYPLFFAGLTWLLIWSLVAGFSSSPVMLNICRALQGLGAAAFLPTGVMILGTLYRPGPRKNLVFAIYGTAGVLGFFGGIAIAGVVGQFLHWGWYFWIGAILAAITLAAAICAMPYSALRNDSRKKVKMDYLGAICIFCSLIFTIFAITQSAHAPSGWKTPYILATFLLGIMFLAGTWYVEQNVASDPLLPASLFTVKSMTPLLIALLLLYGTWGIFSVNGSLYFQTVLSASPLQVVIWYIPIGVVGLVVSVIEGYILHLVPGHILLIISGLAAVGSQLLLALMPPRGEGGSYWAWIFPSAILSTIGIDLSTILMTVFITTVVPAEQQGLAGGVLNSVLQLGVALVLGFTDIIQSGVVEDSGLEESYKATFWFGVGVAGASLVILVIWGRIPKAVSELTADEKREQVASS</sequence>
<dbReference type="Proteomes" id="UP001610563">
    <property type="component" value="Unassembled WGS sequence"/>
</dbReference>
<name>A0ABR4GC39_9EURO</name>
<evidence type="ECO:0000256" key="3">
    <source>
        <dbReference type="ARBA" id="ARBA00022989"/>
    </source>
</evidence>
<dbReference type="Pfam" id="PF07690">
    <property type="entry name" value="MFS_1"/>
    <property type="match status" value="1"/>
</dbReference>
<dbReference type="PANTHER" id="PTHR42718:SF36">
    <property type="entry name" value="MULTIDRUG TRANSPORTER, PUTATIVE (AFU_ORTHOLOGUE AFUA_4G13820)-RELATED"/>
    <property type="match status" value="1"/>
</dbReference>
<evidence type="ECO:0000256" key="1">
    <source>
        <dbReference type="ARBA" id="ARBA00004141"/>
    </source>
</evidence>
<organism evidence="7 8">
    <name type="scientific">Aspergillus keveii</name>
    <dbReference type="NCBI Taxonomy" id="714993"/>
    <lineage>
        <taxon>Eukaryota</taxon>
        <taxon>Fungi</taxon>
        <taxon>Dikarya</taxon>
        <taxon>Ascomycota</taxon>
        <taxon>Pezizomycotina</taxon>
        <taxon>Eurotiomycetes</taxon>
        <taxon>Eurotiomycetidae</taxon>
        <taxon>Eurotiales</taxon>
        <taxon>Aspergillaceae</taxon>
        <taxon>Aspergillus</taxon>
        <taxon>Aspergillus subgen. Nidulantes</taxon>
    </lineage>
</organism>
<feature type="transmembrane region" description="Helical" evidence="5">
    <location>
        <begin position="381"/>
        <end position="400"/>
    </location>
</feature>
<feature type="transmembrane region" description="Helical" evidence="5">
    <location>
        <begin position="277"/>
        <end position="296"/>
    </location>
</feature>
<feature type="transmembrane region" description="Helical" evidence="5">
    <location>
        <begin position="353"/>
        <end position="374"/>
    </location>
</feature>
<keyword evidence="2 5" id="KW-0812">Transmembrane</keyword>
<evidence type="ECO:0000256" key="2">
    <source>
        <dbReference type="ARBA" id="ARBA00022692"/>
    </source>
</evidence>
<feature type="transmembrane region" description="Helical" evidence="5">
    <location>
        <begin position="247"/>
        <end position="265"/>
    </location>
</feature>
<dbReference type="InterPro" id="IPR036259">
    <property type="entry name" value="MFS_trans_sf"/>
</dbReference>
<feature type="transmembrane region" description="Helical" evidence="5">
    <location>
        <begin position="49"/>
        <end position="71"/>
    </location>
</feature>
<feature type="transmembrane region" description="Helical" evidence="5">
    <location>
        <begin position="317"/>
        <end position="341"/>
    </location>
</feature>
<dbReference type="SUPFAM" id="SSF103473">
    <property type="entry name" value="MFS general substrate transporter"/>
    <property type="match status" value="1"/>
</dbReference>
<protein>
    <submittedName>
        <fullName evidence="7">MFS general substrate transporter</fullName>
    </submittedName>
</protein>
<feature type="transmembrane region" description="Helical" evidence="5">
    <location>
        <begin position="412"/>
        <end position="439"/>
    </location>
</feature>
<dbReference type="Gene3D" id="1.20.1720.10">
    <property type="entry name" value="Multidrug resistance protein D"/>
    <property type="match status" value="1"/>
</dbReference>
<comment type="subcellular location">
    <subcellularLocation>
        <location evidence="1">Membrane</location>
        <topology evidence="1">Multi-pass membrane protein</topology>
    </subcellularLocation>
</comment>
<feature type="transmembrane region" description="Helical" evidence="5">
    <location>
        <begin position="121"/>
        <end position="138"/>
    </location>
</feature>
<feature type="transmembrane region" description="Helical" evidence="5">
    <location>
        <begin position="208"/>
        <end position="235"/>
    </location>
</feature>
<keyword evidence="8" id="KW-1185">Reference proteome</keyword>
<feature type="transmembrane region" description="Helical" evidence="5">
    <location>
        <begin position="91"/>
        <end position="109"/>
    </location>
</feature>
<keyword evidence="4 5" id="KW-0472">Membrane</keyword>
<dbReference type="PROSITE" id="PS50850">
    <property type="entry name" value="MFS"/>
    <property type="match status" value="1"/>
</dbReference>
<evidence type="ECO:0000259" key="6">
    <source>
        <dbReference type="PROSITE" id="PS50850"/>
    </source>
</evidence>
<keyword evidence="3 5" id="KW-1133">Transmembrane helix</keyword>
<gene>
    <name evidence="7" type="ORF">BJX66DRAFT_349604</name>
</gene>
<evidence type="ECO:0000256" key="5">
    <source>
        <dbReference type="SAM" id="Phobius"/>
    </source>
</evidence>
<comment type="caution">
    <text evidence="7">The sequence shown here is derived from an EMBL/GenBank/DDBJ whole genome shotgun (WGS) entry which is preliminary data.</text>
</comment>
<dbReference type="PANTHER" id="PTHR42718">
    <property type="entry name" value="MAJOR FACILITATOR SUPERFAMILY MULTIDRUG TRANSPORTER MFSC"/>
    <property type="match status" value="1"/>
</dbReference>